<evidence type="ECO:0000259" key="1">
    <source>
        <dbReference type="Pfam" id="PF07883"/>
    </source>
</evidence>
<keyword evidence="3" id="KW-1185">Reference proteome</keyword>
<protein>
    <submittedName>
        <fullName evidence="2">Cupin domain-containing protein</fullName>
    </submittedName>
</protein>
<dbReference type="InterPro" id="IPR013096">
    <property type="entry name" value="Cupin_2"/>
</dbReference>
<reference evidence="2 3" key="1">
    <citation type="submission" date="2020-05" db="EMBL/GenBank/DDBJ databases">
        <title>MicrobeNet Type strains.</title>
        <authorList>
            <person name="Nicholson A.C."/>
        </authorList>
    </citation>
    <scope>NUCLEOTIDE SEQUENCE [LARGE SCALE GENOMIC DNA]</scope>
    <source>
        <strain evidence="2 3">JCM 14282</strain>
    </source>
</reference>
<evidence type="ECO:0000313" key="2">
    <source>
        <dbReference type="EMBL" id="NNH02462.1"/>
    </source>
</evidence>
<dbReference type="InterPro" id="IPR014710">
    <property type="entry name" value="RmlC-like_jellyroll"/>
</dbReference>
<comment type="caution">
    <text evidence="2">The sequence shown here is derived from an EMBL/GenBank/DDBJ whole genome shotgun (WGS) entry which is preliminary data.</text>
</comment>
<dbReference type="Gene3D" id="2.60.120.10">
    <property type="entry name" value="Jelly Rolls"/>
    <property type="match status" value="1"/>
</dbReference>
<dbReference type="SUPFAM" id="SSF51182">
    <property type="entry name" value="RmlC-like cupins"/>
    <property type="match status" value="1"/>
</dbReference>
<dbReference type="RefSeq" id="WP_167040959.1">
    <property type="nucleotide sequence ID" value="NZ_BAAANA010000003.1"/>
</dbReference>
<evidence type="ECO:0000313" key="3">
    <source>
        <dbReference type="Proteomes" id="UP000543598"/>
    </source>
</evidence>
<dbReference type="AlphaFoldDB" id="A0A7Y2LXL0"/>
<feature type="domain" description="Cupin type-2" evidence="1">
    <location>
        <begin position="40"/>
        <end position="102"/>
    </location>
</feature>
<proteinExistence type="predicted"/>
<name>A0A7Y2LXL0_9MICO</name>
<gene>
    <name evidence="2" type="ORF">HLA99_01075</name>
</gene>
<dbReference type="Pfam" id="PF07883">
    <property type="entry name" value="Cupin_2"/>
    <property type="match status" value="1"/>
</dbReference>
<dbReference type="Proteomes" id="UP000543598">
    <property type="component" value="Unassembled WGS sequence"/>
</dbReference>
<dbReference type="EMBL" id="JABEMB010000001">
    <property type="protein sequence ID" value="NNH02462.1"/>
    <property type="molecule type" value="Genomic_DNA"/>
</dbReference>
<sequence>MKMSSTEPISPSVAERELDPGGAFVLAEWTADAPAGAAREFVAPVHIHHEDDEGWYVLEGTMGFLLDGVGHVVPAGGAACARAGVAHTYWNEGPGPARYLLVMTPRIRALIAALHDEEIRSARSLAEVFAMFASELVADGASAR</sequence>
<accession>A0A7Y2LXL0</accession>
<dbReference type="InterPro" id="IPR011051">
    <property type="entry name" value="RmlC_Cupin_sf"/>
</dbReference>
<organism evidence="2 3">
    <name type="scientific">Microbacterium ulmi</name>
    <dbReference type="NCBI Taxonomy" id="179095"/>
    <lineage>
        <taxon>Bacteria</taxon>
        <taxon>Bacillati</taxon>
        <taxon>Actinomycetota</taxon>
        <taxon>Actinomycetes</taxon>
        <taxon>Micrococcales</taxon>
        <taxon>Microbacteriaceae</taxon>
        <taxon>Microbacterium</taxon>
    </lineage>
</organism>